<evidence type="ECO:0000313" key="2">
    <source>
        <dbReference type="EMBL" id="KAL1303734.1"/>
    </source>
</evidence>
<name>A0ABR3PC63_9PEZI</name>
<keyword evidence="3" id="KW-1185">Reference proteome</keyword>
<evidence type="ECO:0000256" key="1">
    <source>
        <dbReference type="SAM" id="MobiDB-lite"/>
    </source>
</evidence>
<proteinExistence type="predicted"/>
<evidence type="ECO:0000313" key="3">
    <source>
        <dbReference type="Proteomes" id="UP001562354"/>
    </source>
</evidence>
<evidence type="ECO:0008006" key="4">
    <source>
        <dbReference type="Google" id="ProtNLM"/>
    </source>
</evidence>
<gene>
    <name evidence="2" type="ORF">AAFC00_007079</name>
</gene>
<protein>
    <recommendedName>
        <fullName evidence="4">Myb-like domain-containing protein</fullName>
    </recommendedName>
</protein>
<dbReference type="GeneID" id="95980778"/>
<dbReference type="EMBL" id="JBFMKM010000010">
    <property type="protein sequence ID" value="KAL1303734.1"/>
    <property type="molecule type" value="Genomic_DNA"/>
</dbReference>
<sequence>MSVPRLTPKEVDLLTAVATSGEVTVSDWAAVATSAGMTTGKYARDTWTVIKKKLKAASEAAKASDGDQPAGAMSATDTPAAKKAKKPATLRKRTHQPAQSDDEDDYVPRSLPTKKGVARAKGTPRTSKKAKVAAATNDDEIDFDQAEVNKSKKRGVDEEPVDDDAELYAELGISDEA</sequence>
<dbReference type="RefSeq" id="XP_069200009.1">
    <property type="nucleotide sequence ID" value="XM_069347136.1"/>
</dbReference>
<organism evidence="2 3">
    <name type="scientific">Neodothiora populina</name>
    <dbReference type="NCBI Taxonomy" id="2781224"/>
    <lineage>
        <taxon>Eukaryota</taxon>
        <taxon>Fungi</taxon>
        <taxon>Dikarya</taxon>
        <taxon>Ascomycota</taxon>
        <taxon>Pezizomycotina</taxon>
        <taxon>Dothideomycetes</taxon>
        <taxon>Dothideomycetidae</taxon>
        <taxon>Dothideales</taxon>
        <taxon>Dothioraceae</taxon>
        <taxon>Neodothiora</taxon>
    </lineage>
</organism>
<accession>A0ABR3PC63</accession>
<feature type="compositionally biased region" description="Basic and acidic residues" evidence="1">
    <location>
        <begin position="147"/>
        <end position="157"/>
    </location>
</feature>
<feature type="region of interest" description="Disordered" evidence="1">
    <location>
        <begin position="54"/>
        <end position="177"/>
    </location>
</feature>
<feature type="compositionally biased region" description="Basic residues" evidence="1">
    <location>
        <begin position="82"/>
        <end position="95"/>
    </location>
</feature>
<feature type="compositionally biased region" description="Acidic residues" evidence="1">
    <location>
        <begin position="158"/>
        <end position="177"/>
    </location>
</feature>
<reference evidence="2 3" key="1">
    <citation type="submission" date="2024-07" db="EMBL/GenBank/DDBJ databases">
        <title>Draft sequence of the Neodothiora populina.</title>
        <authorList>
            <person name="Drown D.D."/>
            <person name="Schuette U.S."/>
            <person name="Buechlein A.B."/>
            <person name="Rusch D.R."/>
            <person name="Winton L.W."/>
            <person name="Adams G.A."/>
        </authorList>
    </citation>
    <scope>NUCLEOTIDE SEQUENCE [LARGE SCALE GENOMIC DNA]</scope>
    <source>
        <strain evidence="2 3">CPC 39397</strain>
    </source>
</reference>
<dbReference type="Proteomes" id="UP001562354">
    <property type="component" value="Unassembled WGS sequence"/>
</dbReference>
<comment type="caution">
    <text evidence="2">The sequence shown here is derived from an EMBL/GenBank/DDBJ whole genome shotgun (WGS) entry which is preliminary data.</text>
</comment>